<organism evidence="1 2">
    <name type="scientific">Engelhardtia mirabilis</name>
    <dbReference type="NCBI Taxonomy" id="2528011"/>
    <lineage>
        <taxon>Bacteria</taxon>
        <taxon>Pseudomonadati</taxon>
        <taxon>Planctomycetota</taxon>
        <taxon>Planctomycetia</taxon>
        <taxon>Planctomycetia incertae sedis</taxon>
        <taxon>Engelhardtia</taxon>
    </lineage>
</organism>
<keyword evidence="2" id="KW-1185">Reference proteome</keyword>
<proteinExistence type="predicted"/>
<dbReference type="KEGG" id="pbap:Pla133_13240"/>
<evidence type="ECO:0008006" key="3">
    <source>
        <dbReference type="Google" id="ProtNLM"/>
    </source>
</evidence>
<dbReference type="AlphaFoldDB" id="A0A518BGZ3"/>
<sequence length="39" mass="4423">MVYKLAKSAEKTWRKLNGHEHLGDVIRGVRFKDGIKVAA</sequence>
<evidence type="ECO:0000313" key="1">
    <source>
        <dbReference type="EMBL" id="QDU66258.1"/>
    </source>
</evidence>
<name>A0A518BGZ3_9BACT</name>
<protein>
    <recommendedName>
        <fullName evidence="3">Transposase, Mutator family</fullName>
    </recommendedName>
</protein>
<dbReference type="Proteomes" id="UP000316921">
    <property type="component" value="Chromosome"/>
</dbReference>
<accession>A0A518BGZ3</accession>
<dbReference type="EMBL" id="CP036287">
    <property type="protein sequence ID" value="QDU66258.1"/>
    <property type="molecule type" value="Genomic_DNA"/>
</dbReference>
<gene>
    <name evidence="1" type="ORF">Pla133_13240</name>
</gene>
<reference evidence="1 2" key="1">
    <citation type="submission" date="2019-02" db="EMBL/GenBank/DDBJ databases">
        <title>Deep-cultivation of Planctomycetes and their phenomic and genomic characterization uncovers novel biology.</title>
        <authorList>
            <person name="Wiegand S."/>
            <person name="Jogler M."/>
            <person name="Boedeker C."/>
            <person name="Pinto D."/>
            <person name="Vollmers J."/>
            <person name="Rivas-Marin E."/>
            <person name="Kohn T."/>
            <person name="Peeters S.H."/>
            <person name="Heuer A."/>
            <person name="Rast P."/>
            <person name="Oberbeckmann S."/>
            <person name="Bunk B."/>
            <person name="Jeske O."/>
            <person name="Meyerdierks A."/>
            <person name="Storesund J.E."/>
            <person name="Kallscheuer N."/>
            <person name="Luecker S."/>
            <person name="Lage O.M."/>
            <person name="Pohl T."/>
            <person name="Merkel B.J."/>
            <person name="Hornburger P."/>
            <person name="Mueller R.-W."/>
            <person name="Bruemmer F."/>
            <person name="Labrenz M."/>
            <person name="Spormann A.M."/>
            <person name="Op den Camp H."/>
            <person name="Overmann J."/>
            <person name="Amann R."/>
            <person name="Jetten M.S.M."/>
            <person name="Mascher T."/>
            <person name="Medema M.H."/>
            <person name="Devos D.P."/>
            <person name="Kaster A.-K."/>
            <person name="Ovreas L."/>
            <person name="Rohde M."/>
            <person name="Galperin M.Y."/>
            <person name="Jogler C."/>
        </authorList>
    </citation>
    <scope>NUCLEOTIDE SEQUENCE [LARGE SCALE GENOMIC DNA]</scope>
    <source>
        <strain evidence="1 2">Pla133</strain>
    </source>
</reference>
<evidence type="ECO:0000313" key="2">
    <source>
        <dbReference type="Proteomes" id="UP000316921"/>
    </source>
</evidence>